<dbReference type="RefSeq" id="YP_009163793.1">
    <property type="nucleotide sequence ID" value="NC_027778.1"/>
</dbReference>
<dbReference type="KEGG" id="vg:25479081"/>
<organism evidence="1 3">
    <name type="scientific">Scale drop disease virus</name>
    <dbReference type="NCBI Taxonomy" id="1697349"/>
    <lineage>
        <taxon>Viruses</taxon>
        <taxon>Varidnaviria</taxon>
        <taxon>Bamfordvirae</taxon>
        <taxon>Nucleocytoviricota</taxon>
        <taxon>Megaviricetes</taxon>
        <taxon>Pimascovirales</taxon>
        <taxon>Pimascovirales incertae sedis</taxon>
        <taxon>Iridoviridae</taxon>
        <taxon>Alphairidovirinae</taxon>
        <taxon>Megalocytivirus</taxon>
        <taxon>Megalocytivirus lates1</taxon>
    </lineage>
</organism>
<keyword evidence="3" id="KW-1185">Reference proteome</keyword>
<evidence type="ECO:0000313" key="1">
    <source>
        <dbReference type="EMBL" id="AKU37447.1"/>
    </source>
</evidence>
<reference evidence="1 3" key="1">
    <citation type="journal article" date="2015" name="PLoS Pathog.">
        <title>A Novel Virus Causes Scale Drop Disease in Lates calcarifer.</title>
        <authorList>
            <person name="de Groof A."/>
            <person name="Guelen L."/>
            <person name="Deijs M."/>
            <person name="van der Wal Y."/>
            <person name="Miyata M."/>
            <person name="Ng K.S."/>
            <person name="van Grinsven L."/>
            <person name="Simmelink B."/>
            <person name="Biermann Y."/>
            <person name="Grisez L."/>
            <person name="van Lent J."/>
            <person name="de Ronde A."/>
            <person name="Chang S.F."/>
            <person name="Schrier C."/>
            <person name="van der Hoek L."/>
        </authorList>
    </citation>
    <scope>NUCLEOTIDE SEQUENCE [LARGE SCALE GENOMIC DNA]</scope>
    <source>
        <strain evidence="1">C4575</strain>
    </source>
</reference>
<accession>A0A0K1L657</accession>
<reference evidence="2 4" key="2">
    <citation type="submission" date="2019-10" db="EMBL/GenBank/DDBJ databases">
        <authorList>
            <person name="Kayansamruaj P."/>
        </authorList>
    </citation>
    <scope>NUCLEOTIDE SEQUENCE [LARGE SCALE GENOMIC DNA]</scope>
    <source>
        <strain evidence="2">SDDV_Thai_2019</strain>
    </source>
</reference>
<dbReference type="Proteomes" id="UP000201485">
    <property type="component" value="Segment"/>
</dbReference>
<evidence type="ECO:0000313" key="3">
    <source>
        <dbReference type="Proteomes" id="UP000201485"/>
    </source>
</evidence>
<protein>
    <submittedName>
        <fullName evidence="1">ORF_032L</fullName>
    </submittedName>
</protein>
<evidence type="ECO:0000313" key="2">
    <source>
        <dbReference type="EMBL" id="QLI60705.1"/>
    </source>
</evidence>
<dbReference type="Proteomes" id="UP000510602">
    <property type="component" value="Segment"/>
</dbReference>
<evidence type="ECO:0000313" key="4">
    <source>
        <dbReference type="Proteomes" id="UP000510602"/>
    </source>
</evidence>
<dbReference type="GeneID" id="25479081"/>
<gene>
    <name evidence="1" type="ORF">SDDV_032</name>
</gene>
<proteinExistence type="predicted"/>
<dbReference type="EMBL" id="MN562489">
    <property type="protein sequence ID" value="QLI60705.1"/>
    <property type="molecule type" value="Genomic_DNA"/>
</dbReference>
<sequence>MNRTPTVVIRRDVDLANIITKRCKSIQQIKDVMLDAQDQLGIVVRDLFRHYPLNFVIEVMGQVSNTGQSIADVFKYMTEINDVMLSRARAYVPFCMSLRDTVNRFTWTQNDFTVTDIKVATAMFNSIFYNNINDYIDKMVEYAYDNEAQFKDAICLAWAHACPIVQQPYTHIHRLRIERQQYHVPKLLTDIRDTHKEYVSFASEEELHELNNMLSTLTAVAHTLYDNIKANPLYIESRLVRNDMSMSQIDITQYFYKLSSKPIERALSVTGGIDDYIVGDDRTVALRADVRSENIDQSPTAGSVCTTTNFDHYAELNQLATDENKLIDLLKQYIYTLKFVTSYKCARCNKNTVASIQSGADGELTFCSVECATAFKKT</sequence>
<name>A0A0K1L657_9VIRU</name>
<dbReference type="EMBL" id="KR139659">
    <property type="protein sequence ID" value="AKU37447.1"/>
    <property type="molecule type" value="Genomic_DNA"/>
</dbReference>